<dbReference type="Proteomes" id="UP000030595">
    <property type="component" value="Unassembled WGS sequence"/>
</dbReference>
<sequence>MRNHNFYYQMPNRPFPQFRGPSRMPNYGYQQAPRGFRPGMAPPIPPPGPTGPKGAMPKLESFMETANRFLSTAQSFQPYIAQATPLFRNLPALWRIYKGFKSAPDAKDEEEDDEYSYESSEFEYEYKESEEVKQVSKRNTNDDDKRSRPRNRKYEEQTIIKEDSKQNRAPHSFFPVQRERKNPTKTVEKISPPKKTKPSVPKIFQPPFDIDEL</sequence>
<gene>
    <name evidence="2" type="ORF">CD30_18695</name>
</gene>
<feature type="compositionally biased region" description="Basic and acidic residues" evidence="1">
    <location>
        <begin position="124"/>
        <end position="166"/>
    </location>
</feature>
<name>A0A0A3JKT8_9BACL</name>
<proteinExistence type="predicted"/>
<evidence type="ECO:0000313" key="2">
    <source>
        <dbReference type="EMBL" id="KGR87627.1"/>
    </source>
</evidence>
<reference evidence="2 3" key="1">
    <citation type="submission" date="2014-02" db="EMBL/GenBank/DDBJ databases">
        <title>Draft genome sequence of Lysinibacillus massiliensis CCUG 49529.</title>
        <authorList>
            <person name="Zhang F."/>
            <person name="Wang G."/>
            <person name="Zhang L."/>
        </authorList>
    </citation>
    <scope>NUCLEOTIDE SEQUENCE [LARGE SCALE GENOMIC DNA]</scope>
    <source>
        <strain evidence="2 3">CCUG 49529</strain>
    </source>
</reference>
<feature type="region of interest" description="Disordered" evidence="1">
    <location>
        <begin position="103"/>
        <end position="213"/>
    </location>
</feature>
<accession>A0A0A3JKT8</accession>
<keyword evidence="3" id="KW-1185">Reference proteome</keyword>
<evidence type="ECO:0008006" key="4">
    <source>
        <dbReference type="Google" id="ProtNLM"/>
    </source>
</evidence>
<dbReference type="InterPro" id="IPR025571">
    <property type="entry name" value="YqfQ"/>
</dbReference>
<evidence type="ECO:0000313" key="3">
    <source>
        <dbReference type="Proteomes" id="UP000030595"/>
    </source>
</evidence>
<feature type="compositionally biased region" description="Basic and acidic residues" evidence="1">
    <location>
        <begin position="177"/>
        <end position="188"/>
    </location>
</feature>
<dbReference type="eggNOG" id="ENOG50330N8">
    <property type="taxonomic scope" value="Bacteria"/>
</dbReference>
<dbReference type="Pfam" id="PF14181">
    <property type="entry name" value="YqfQ"/>
    <property type="match status" value="1"/>
</dbReference>
<evidence type="ECO:0000256" key="1">
    <source>
        <dbReference type="SAM" id="MobiDB-lite"/>
    </source>
</evidence>
<dbReference type="AlphaFoldDB" id="A0A0A3JKT8"/>
<dbReference type="EMBL" id="JPVQ01000068">
    <property type="protein sequence ID" value="KGR87627.1"/>
    <property type="molecule type" value="Genomic_DNA"/>
</dbReference>
<protein>
    <recommendedName>
        <fullName evidence="4">YqfQ-like protein</fullName>
    </recommendedName>
</protein>
<dbReference type="RefSeq" id="WP_036180178.1">
    <property type="nucleotide sequence ID" value="NZ_AVCZ01000068.1"/>
</dbReference>
<comment type="caution">
    <text evidence="2">The sequence shown here is derived from an EMBL/GenBank/DDBJ whole genome shotgun (WGS) entry which is preliminary data.</text>
</comment>
<dbReference type="OrthoDB" id="2860117at2"/>
<organism evidence="2 3">
    <name type="scientific">Ureibacillus massiliensis 4400831 = CIP 108448 = CCUG 49529</name>
    <dbReference type="NCBI Taxonomy" id="1211035"/>
    <lineage>
        <taxon>Bacteria</taxon>
        <taxon>Bacillati</taxon>
        <taxon>Bacillota</taxon>
        <taxon>Bacilli</taxon>
        <taxon>Bacillales</taxon>
        <taxon>Caryophanaceae</taxon>
        <taxon>Ureibacillus</taxon>
    </lineage>
</organism>
<feature type="compositionally biased region" description="Acidic residues" evidence="1">
    <location>
        <begin position="107"/>
        <end position="123"/>
    </location>
</feature>